<feature type="compositionally biased region" description="Polar residues" evidence="1">
    <location>
        <begin position="159"/>
        <end position="185"/>
    </location>
</feature>
<dbReference type="EMBL" id="JBJKFK010000774">
    <property type="protein sequence ID" value="KAL3315329.1"/>
    <property type="molecule type" value="Genomic_DNA"/>
</dbReference>
<feature type="region of interest" description="Disordered" evidence="1">
    <location>
        <begin position="49"/>
        <end position="214"/>
    </location>
</feature>
<protein>
    <submittedName>
        <fullName evidence="2">Uncharacterized protein</fullName>
    </submittedName>
</protein>
<evidence type="ECO:0000256" key="1">
    <source>
        <dbReference type="SAM" id="MobiDB-lite"/>
    </source>
</evidence>
<name>A0ABD2Q6Y5_9PLAT</name>
<evidence type="ECO:0000313" key="3">
    <source>
        <dbReference type="Proteomes" id="UP001626550"/>
    </source>
</evidence>
<feature type="compositionally biased region" description="Polar residues" evidence="1">
    <location>
        <begin position="53"/>
        <end position="65"/>
    </location>
</feature>
<reference evidence="2 3" key="1">
    <citation type="submission" date="2024-11" db="EMBL/GenBank/DDBJ databases">
        <title>Adaptive evolution of stress response genes in parasites aligns with host niche diversity.</title>
        <authorList>
            <person name="Hahn C."/>
            <person name="Resl P."/>
        </authorList>
    </citation>
    <scope>NUCLEOTIDE SEQUENCE [LARGE SCALE GENOMIC DNA]</scope>
    <source>
        <strain evidence="2">EGGRZ-B1_66</strain>
        <tissue evidence="2">Body</tissue>
    </source>
</reference>
<keyword evidence="3" id="KW-1185">Reference proteome</keyword>
<organism evidence="2 3">
    <name type="scientific">Cichlidogyrus casuarinus</name>
    <dbReference type="NCBI Taxonomy" id="1844966"/>
    <lineage>
        <taxon>Eukaryota</taxon>
        <taxon>Metazoa</taxon>
        <taxon>Spiralia</taxon>
        <taxon>Lophotrochozoa</taxon>
        <taxon>Platyhelminthes</taxon>
        <taxon>Monogenea</taxon>
        <taxon>Monopisthocotylea</taxon>
        <taxon>Dactylogyridea</taxon>
        <taxon>Ancyrocephalidae</taxon>
        <taxon>Cichlidogyrus</taxon>
    </lineage>
</organism>
<feature type="compositionally biased region" description="Basic and acidic residues" evidence="1">
    <location>
        <begin position="100"/>
        <end position="114"/>
    </location>
</feature>
<feature type="compositionally biased region" description="Polar residues" evidence="1">
    <location>
        <begin position="118"/>
        <end position="135"/>
    </location>
</feature>
<sequence>MKAPASPYSNYSPAKTSNYQYDQEDEAIMRPGQPGMAATLVPTYGNKMFMPSPSHQQSPMNTFRASESADFGEMRSNRPALDRQSSPEIQPLLEGSNKQHSPDQHHRMETDSIHSLKKSPSNAGSVQTLNGQQRGPITMPRSGMMSHQESYDFGEMTPQHMTPRSESQQRIGTSPPLSASLSPKDSSLHLVEQQKREATDALFGLIPRTPSAQV</sequence>
<evidence type="ECO:0000313" key="2">
    <source>
        <dbReference type="EMBL" id="KAL3315329.1"/>
    </source>
</evidence>
<gene>
    <name evidence="2" type="ORF">Ciccas_006035</name>
</gene>
<accession>A0ABD2Q6Y5</accession>
<feature type="compositionally biased region" description="Polar residues" evidence="1">
    <location>
        <begin position="7"/>
        <end position="21"/>
    </location>
</feature>
<dbReference type="Proteomes" id="UP001626550">
    <property type="component" value="Unassembled WGS sequence"/>
</dbReference>
<comment type="caution">
    <text evidence="2">The sequence shown here is derived from an EMBL/GenBank/DDBJ whole genome shotgun (WGS) entry which is preliminary data.</text>
</comment>
<dbReference type="AlphaFoldDB" id="A0ABD2Q6Y5"/>
<feature type="region of interest" description="Disordered" evidence="1">
    <location>
        <begin position="1"/>
        <end position="26"/>
    </location>
</feature>
<proteinExistence type="predicted"/>